<feature type="domain" description="Nucleoprotein TPR/MPL1" evidence="1">
    <location>
        <begin position="1"/>
        <end position="58"/>
    </location>
</feature>
<reference evidence="2" key="1">
    <citation type="submission" date="2001-11" db="EMBL/GenBank/DDBJ databases">
        <title>Spontaneous mutations having Tpn1-related transposons inserted into the gene encoding anthocyanidin synthase in the Japanese morning glory.</title>
        <authorList>
            <person name="Kagami T."/>
            <person name="Morita Y."/>
            <person name="Hoshino A."/>
            <person name="Iida S."/>
        </authorList>
    </citation>
    <scope>NUCLEOTIDE SEQUENCE</scope>
    <source>
        <strain evidence="2">R-3</strain>
    </source>
</reference>
<feature type="non-terminal residue" evidence="2">
    <location>
        <position position="1"/>
    </location>
</feature>
<protein>
    <submittedName>
        <fullName evidence="2">Kinesin-like protein</fullName>
    </submittedName>
</protein>
<dbReference type="Pfam" id="PF25481">
    <property type="entry name" value="Nucleoprot-TPR"/>
    <property type="match status" value="1"/>
</dbReference>
<evidence type="ECO:0000259" key="1">
    <source>
        <dbReference type="Pfam" id="PF25481"/>
    </source>
</evidence>
<accession>Q948J3</accession>
<gene>
    <name evidence="2" type="primary">KLP</name>
</gene>
<feature type="non-terminal residue" evidence="2">
    <location>
        <position position="66"/>
    </location>
</feature>
<evidence type="ECO:0000313" key="2">
    <source>
        <dbReference type="EMBL" id="BAB71808.1"/>
    </source>
</evidence>
<name>Q948J3_IPONI</name>
<dbReference type="AlphaFoldDB" id="Q948J3"/>
<proteinExistence type="predicted"/>
<organism evidence="2">
    <name type="scientific">Ipomoea nil</name>
    <name type="common">Japanese morning glory</name>
    <name type="synonym">Pharbitis nil</name>
    <dbReference type="NCBI Taxonomy" id="35883"/>
    <lineage>
        <taxon>Eukaryota</taxon>
        <taxon>Viridiplantae</taxon>
        <taxon>Streptophyta</taxon>
        <taxon>Embryophyta</taxon>
        <taxon>Tracheophyta</taxon>
        <taxon>Spermatophyta</taxon>
        <taxon>Magnoliopsida</taxon>
        <taxon>eudicotyledons</taxon>
        <taxon>Gunneridae</taxon>
        <taxon>Pentapetalae</taxon>
        <taxon>asterids</taxon>
        <taxon>lamiids</taxon>
        <taxon>Solanales</taxon>
        <taxon>Convolvulaceae</taxon>
        <taxon>Ipomoeeae</taxon>
        <taxon>Ipomoea</taxon>
    </lineage>
</organism>
<dbReference type="EMBL" id="AB073921">
    <property type="protein sequence ID" value="BAB71808.1"/>
    <property type="molecule type" value="Genomic_DNA"/>
</dbReference>
<dbReference type="InterPro" id="IPR057577">
    <property type="entry name" value="Nucleoprot-TPR/MLP1_dom"/>
</dbReference>
<sequence>QEKELIERHHTWLNDELTTKVNDLINLRKTHSKLEAYMSVKLSDELLSSKDAASRTEEQSSAEIST</sequence>